<dbReference type="EMBL" id="LN681231">
    <property type="protein sequence ID" value="CEK29271.1"/>
    <property type="molecule type" value="Genomic_DNA"/>
</dbReference>
<organism evidence="1">
    <name type="scientific">Yersinia ruckeri</name>
    <dbReference type="NCBI Taxonomy" id="29486"/>
    <lineage>
        <taxon>Bacteria</taxon>
        <taxon>Pseudomonadati</taxon>
        <taxon>Pseudomonadota</taxon>
        <taxon>Gammaproteobacteria</taxon>
        <taxon>Enterobacterales</taxon>
        <taxon>Yersiniaceae</taxon>
        <taxon>Yersinia</taxon>
    </lineage>
</organism>
<gene>
    <name evidence="1" type="ORF">CSF007_17875</name>
</gene>
<sequence>MARFGERTTTWEVHHFHIFHPMSELDMSEAIAGLFSLLPKRNGSNKASQ</sequence>
<name>A0A0A8VNW1_YERRU</name>
<dbReference type="AlphaFoldDB" id="A0A0A8VNW1"/>
<evidence type="ECO:0000313" key="1">
    <source>
        <dbReference type="EMBL" id="CEK29271.1"/>
    </source>
</evidence>
<accession>A0A0A8VNW1</accession>
<proteinExistence type="predicted"/>
<protein>
    <submittedName>
        <fullName evidence="1">Uncharacterized protein</fullName>
    </submittedName>
</protein>
<reference evidence="1" key="1">
    <citation type="journal article" date="2015" name="Genome Announc.">
        <title>Complete Genome Sequence of Yersinia ruckeri Strain CSF007-82, Etiologic Agent of Red Mouth Disease in Salmonid Fish.</title>
        <authorList>
            <person name="Nelson M.C."/>
            <person name="LaPatra S.E."/>
            <person name="Welch T.J."/>
            <person name="Graf J."/>
        </authorList>
    </citation>
    <scope>NUCLEOTIDE SEQUENCE</scope>
    <source>
        <strain evidence="1">CSF007-82</strain>
    </source>
</reference>